<protein>
    <submittedName>
        <fullName evidence="1">Uncharacterized protein</fullName>
    </submittedName>
</protein>
<gene>
    <name evidence="1" type="ORF">CURHAP_LOCUS20086</name>
</gene>
<sequence length="87" mass="9254">MQTKCATLASYHLAVRQVAYTMIRHLPIPLSRPFSDQIRTHSGDGGGRLGLTVVARFGMVWIGFDWVDVTTRFSGGSNSGGGGGLTG</sequence>
<name>A0A6J5UD37_PRUAR</name>
<evidence type="ECO:0000313" key="1">
    <source>
        <dbReference type="EMBL" id="CAB4273055.1"/>
    </source>
</evidence>
<proteinExistence type="predicted"/>
<dbReference type="Proteomes" id="UP000507222">
    <property type="component" value="Unassembled WGS sequence"/>
</dbReference>
<reference evidence="1 2" key="1">
    <citation type="submission" date="2020-05" db="EMBL/GenBank/DDBJ databases">
        <authorList>
            <person name="Campoy J."/>
            <person name="Schneeberger K."/>
            <person name="Spophaly S."/>
        </authorList>
    </citation>
    <scope>NUCLEOTIDE SEQUENCE [LARGE SCALE GENOMIC DNA]</scope>
    <source>
        <strain evidence="1">PruArmRojPasFocal</strain>
    </source>
</reference>
<accession>A0A6J5UD37</accession>
<organism evidence="1 2">
    <name type="scientific">Prunus armeniaca</name>
    <name type="common">Apricot</name>
    <name type="synonym">Armeniaca vulgaris</name>
    <dbReference type="NCBI Taxonomy" id="36596"/>
    <lineage>
        <taxon>Eukaryota</taxon>
        <taxon>Viridiplantae</taxon>
        <taxon>Streptophyta</taxon>
        <taxon>Embryophyta</taxon>
        <taxon>Tracheophyta</taxon>
        <taxon>Spermatophyta</taxon>
        <taxon>Magnoliopsida</taxon>
        <taxon>eudicotyledons</taxon>
        <taxon>Gunneridae</taxon>
        <taxon>Pentapetalae</taxon>
        <taxon>rosids</taxon>
        <taxon>fabids</taxon>
        <taxon>Rosales</taxon>
        <taxon>Rosaceae</taxon>
        <taxon>Amygdaloideae</taxon>
        <taxon>Amygdaleae</taxon>
        <taxon>Prunus</taxon>
    </lineage>
</organism>
<dbReference type="AlphaFoldDB" id="A0A6J5UD37"/>
<evidence type="ECO:0000313" key="2">
    <source>
        <dbReference type="Proteomes" id="UP000507222"/>
    </source>
</evidence>
<dbReference type="EMBL" id="CAEKDK010000003">
    <property type="protein sequence ID" value="CAB4273055.1"/>
    <property type="molecule type" value="Genomic_DNA"/>
</dbReference>